<protein>
    <recommendedName>
        <fullName evidence="4">DUF3905 domain-containing protein</fullName>
    </recommendedName>
</protein>
<gene>
    <name evidence="2" type="ORF">SAMN05216378_2152</name>
</gene>
<feature type="region of interest" description="Disordered" evidence="1">
    <location>
        <begin position="40"/>
        <end position="59"/>
    </location>
</feature>
<feature type="compositionally biased region" description="Polar residues" evidence="1">
    <location>
        <begin position="50"/>
        <end position="59"/>
    </location>
</feature>
<feature type="region of interest" description="Disordered" evidence="1">
    <location>
        <begin position="106"/>
        <end position="125"/>
    </location>
</feature>
<evidence type="ECO:0000313" key="2">
    <source>
        <dbReference type="EMBL" id="SFE05829.1"/>
    </source>
</evidence>
<name>A0A1I1XEK6_9BACL</name>
<evidence type="ECO:0008006" key="4">
    <source>
        <dbReference type="Google" id="ProtNLM"/>
    </source>
</evidence>
<dbReference type="InterPro" id="IPR024999">
    <property type="entry name" value="DUF3905"/>
</dbReference>
<dbReference type="Pfam" id="PF13045">
    <property type="entry name" value="DUF3905"/>
    <property type="match status" value="1"/>
</dbReference>
<dbReference type="RefSeq" id="WP_091184474.1">
    <property type="nucleotide sequence ID" value="NZ_FOMT01000002.1"/>
</dbReference>
<evidence type="ECO:0000256" key="1">
    <source>
        <dbReference type="SAM" id="MobiDB-lite"/>
    </source>
</evidence>
<organism evidence="2 3">
    <name type="scientific">Paenibacillus catalpae</name>
    <dbReference type="NCBI Taxonomy" id="1045775"/>
    <lineage>
        <taxon>Bacteria</taxon>
        <taxon>Bacillati</taxon>
        <taxon>Bacillota</taxon>
        <taxon>Bacilli</taxon>
        <taxon>Bacillales</taxon>
        <taxon>Paenibacillaceae</taxon>
        <taxon>Paenibacillus</taxon>
    </lineage>
</organism>
<dbReference type="OrthoDB" id="2695269at2"/>
<dbReference type="EMBL" id="FOMT01000002">
    <property type="protein sequence ID" value="SFE05829.1"/>
    <property type="molecule type" value="Genomic_DNA"/>
</dbReference>
<feature type="compositionally biased region" description="Basic and acidic residues" evidence="1">
    <location>
        <begin position="106"/>
        <end position="115"/>
    </location>
</feature>
<dbReference type="STRING" id="1045775.SAMN05216378_2152"/>
<accession>A0A1I1XEK6</accession>
<keyword evidence="3" id="KW-1185">Reference proteome</keyword>
<evidence type="ECO:0000313" key="3">
    <source>
        <dbReference type="Proteomes" id="UP000198855"/>
    </source>
</evidence>
<sequence>MGKGKEDDPSLDPFEISFLPEFREGRGPREPFVNEHGVVIGDHHYDSPDSPLNQWSTDTDPAVMAGDQWVHPYKDIGFLTAENRDYFERGIPPQAGIFMHQDKNSAYRAGDRIPNSEEVQQKQPE</sequence>
<proteinExistence type="predicted"/>
<dbReference type="AlphaFoldDB" id="A0A1I1XEK6"/>
<dbReference type="Proteomes" id="UP000198855">
    <property type="component" value="Unassembled WGS sequence"/>
</dbReference>
<reference evidence="3" key="1">
    <citation type="submission" date="2016-10" db="EMBL/GenBank/DDBJ databases">
        <authorList>
            <person name="Varghese N."/>
            <person name="Submissions S."/>
        </authorList>
    </citation>
    <scope>NUCLEOTIDE SEQUENCE [LARGE SCALE GENOMIC DNA]</scope>
    <source>
        <strain evidence="3">CGMCC 1.10784</strain>
    </source>
</reference>